<keyword evidence="11 15" id="KW-1133">Transmembrane helix</keyword>
<dbReference type="PROSITE" id="PS50109">
    <property type="entry name" value="HIS_KIN"/>
    <property type="match status" value="1"/>
</dbReference>
<evidence type="ECO:0000256" key="10">
    <source>
        <dbReference type="ARBA" id="ARBA00022840"/>
    </source>
</evidence>
<evidence type="ECO:0000256" key="6">
    <source>
        <dbReference type="ARBA" id="ARBA00022679"/>
    </source>
</evidence>
<dbReference type="SUPFAM" id="SSF55785">
    <property type="entry name" value="PYP-like sensor domain (PAS domain)"/>
    <property type="match status" value="1"/>
</dbReference>
<evidence type="ECO:0000256" key="12">
    <source>
        <dbReference type="ARBA" id="ARBA00023012"/>
    </source>
</evidence>
<organism evidence="17 18">
    <name type="scientific">Nocardioides zeicaulis</name>
    <dbReference type="NCBI Taxonomy" id="1776857"/>
    <lineage>
        <taxon>Bacteria</taxon>
        <taxon>Bacillati</taxon>
        <taxon>Actinomycetota</taxon>
        <taxon>Actinomycetes</taxon>
        <taxon>Propionibacteriales</taxon>
        <taxon>Nocardioidaceae</taxon>
        <taxon>Nocardioides</taxon>
    </lineage>
</organism>
<feature type="transmembrane region" description="Helical" evidence="15">
    <location>
        <begin position="56"/>
        <end position="73"/>
    </location>
</feature>
<dbReference type="CDD" id="cd00082">
    <property type="entry name" value="HisKA"/>
    <property type="match status" value="1"/>
</dbReference>
<keyword evidence="4" id="KW-1003">Cell membrane</keyword>
<keyword evidence="8" id="KW-0547">Nucleotide-binding</keyword>
<dbReference type="InterPro" id="IPR035965">
    <property type="entry name" value="PAS-like_dom_sf"/>
</dbReference>
<comment type="catalytic activity">
    <reaction evidence="1">
        <text>ATP + protein L-histidine = ADP + protein N-phospho-L-histidine.</text>
        <dbReference type="EC" id="2.7.13.3"/>
    </reaction>
</comment>
<dbReference type="InterPro" id="IPR007895">
    <property type="entry name" value="MASE1"/>
</dbReference>
<feature type="transmembrane region" description="Helical" evidence="15">
    <location>
        <begin position="28"/>
        <end position="44"/>
    </location>
</feature>
<name>A0ABV6DZ41_9ACTN</name>
<dbReference type="SUPFAM" id="SSF55874">
    <property type="entry name" value="ATPase domain of HSP90 chaperone/DNA topoisomerase II/histidine kinase"/>
    <property type="match status" value="1"/>
</dbReference>
<feature type="transmembrane region" description="Helical" evidence="15">
    <location>
        <begin position="282"/>
        <end position="301"/>
    </location>
</feature>
<evidence type="ECO:0000256" key="5">
    <source>
        <dbReference type="ARBA" id="ARBA00022553"/>
    </source>
</evidence>
<dbReference type="Pfam" id="PF00512">
    <property type="entry name" value="HisKA"/>
    <property type="match status" value="1"/>
</dbReference>
<keyword evidence="10 17" id="KW-0067">ATP-binding</keyword>
<feature type="transmembrane region" description="Helical" evidence="15">
    <location>
        <begin position="250"/>
        <end position="270"/>
    </location>
</feature>
<evidence type="ECO:0000256" key="2">
    <source>
        <dbReference type="ARBA" id="ARBA00004651"/>
    </source>
</evidence>
<dbReference type="InterPro" id="IPR036097">
    <property type="entry name" value="HisK_dim/P_sf"/>
</dbReference>
<keyword evidence="12" id="KW-0902">Two-component regulatory system</keyword>
<evidence type="ECO:0000256" key="11">
    <source>
        <dbReference type="ARBA" id="ARBA00022989"/>
    </source>
</evidence>
<evidence type="ECO:0000256" key="9">
    <source>
        <dbReference type="ARBA" id="ARBA00022777"/>
    </source>
</evidence>
<keyword evidence="5" id="KW-0597">Phosphoprotein</keyword>
<dbReference type="PANTHER" id="PTHR42878:SF7">
    <property type="entry name" value="SENSOR HISTIDINE KINASE GLRK"/>
    <property type="match status" value="1"/>
</dbReference>
<keyword evidence="13 15" id="KW-0472">Membrane</keyword>
<keyword evidence="7 15" id="KW-0812">Transmembrane</keyword>
<comment type="subcellular location">
    <subcellularLocation>
        <location evidence="2">Cell membrane</location>
        <topology evidence="2">Multi-pass membrane protein</topology>
    </subcellularLocation>
</comment>
<keyword evidence="18" id="KW-1185">Reference proteome</keyword>
<dbReference type="GO" id="GO:0005524">
    <property type="term" value="F:ATP binding"/>
    <property type="evidence" value="ECO:0007669"/>
    <property type="project" value="UniProtKB-KW"/>
</dbReference>
<sequence>MSVARTLWWAALYALAVAAGRATALPETGLALFWPAAGVAALWVQRSSRRQLAPTLPVLFATTVVVNLALGVSPVPASLLSVANVVAGLTVRQVLGWVLPSLRSAEGRSGRAQAMGSIHGVVALAQASAAAGVASAPFGVLGGYLITGHASLVITCAWVVRNTTGVFVVAGVVLAVVAAHHAHRPGPSWSSLVTNEDRRRGLAELAVTVVVAGAVSYVVFSDTQGLPVAFLLVAVAALVGFRFSPVVAAVLTTAGGLVAIVASLTGTGPFSTIADPLMRSLVVQAFVLVQAAISLMLSWAVRERHDMMLELTEARRQADERAQLLDAVTDRLEHGVAVIDATGRIVVQNPAAARLLPGPHGRFSDDDHPAAYGVHRADGAPMDLASMPHSLALATGESVTAALVVRRPDADDSYVNVRVDALDLGEDPSSRLAVVSVRDDTEHRRHVDDLETFAGAVAHDLRSPLAAMSSWVEVLAEHLTDQGSHDDGAREALGRITAAGDRMSQMIDDLLAYARAGSAPVHLRDIDLDACVREVADEVIAASGRGAVEVPTGLGTMAGDPSLVRQVLANVIGNAVKYTADDVPPVVHLRADHSEAGVVIRVTDNGVGVPEPLQATVFDRFTRVSTAGVKRPGSGLGLALCARAVQRHDGTIVLTTGPDGVGSTVTMTFPAPPARQRATAGA</sequence>
<evidence type="ECO:0000313" key="18">
    <source>
        <dbReference type="Proteomes" id="UP001589698"/>
    </source>
</evidence>
<dbReference type="InterPro" id="IPR050351">
    <property type="entry name" value="BphY/WalK/GraS-like"/>
</dbReference>
<dbReference type="PRINTS" id="PR00344">
    <property type="entry name" value="BCTRLSENSOR"/>
</dbReference>
<feature type="transmembrane region" description="Helical" evidence="15">
    <location>
        <begin position="226"/>
        <end position="243"/>
    </location>
</feature>
<feature type="transmembrane region" description="Helical" evidence="15">
    <location>
        <begin position="201"/>
        <end position="220"/>
    </location>
</feature>
<evidence type="ECO:0000256" key="15">
    <source>
        <dbReference type="SAM" id="Phobius"/>
    </source>
</evidence>
<evidence type="ECO:0000256" key="13">
    <source>
        <dbReference type="ARBA" id="ARBA00023136"/>
    </source>
</evidence>
<evidence type="ECO:0000256" key="4">
    <source>
        <dbReference type="ARBA" id="ARBA00022475"/>
    </source>
</evidence>
<dbReference type="SMART" id="SM00388">
    <property type="entry name" value="HisKA"/>
    <property type="match status" value="1"/>
</dbReference>
<proteinExistence type="predicted"/>
<dbReference type="InterPro" id="IPR005467">
    <property type="entry name" value="His_kinase_dom"/>
</dbReference>
<dbReference type="Gene3D" id="3.30.565.10">
    <property type="entry name" value="Histidine kinase-like ATPase, C-terminal domain"/>
    <property type="match status" value="1"/>
</dbReference>
<reference evidence="17 18" key="1">
    <citation type="submission" date="2024-09" db="EMBL/GenBank/DDBJ databases">
        <authorList>
            <person name="Sun Q."/>
            <person name="Mori K."/>
        </authorList>
    </citation>
    <scope>NUCLEOTIDE SEQUENCE [LARGE SCALE GENOMIC DNA]</scope>
    <source>
        <strain evidence="17 18">CCM 8654</strain>
    </source>
</reference>
<keyword evidence="6" id="KW-0808">Transferase</keyword>
<dbReference type="EC" id="2.7.13.3" evidence="3"/>
<evidence type="ECO:0000256" key="14">
    <source>
        <dbReference type="ARBA" id="ARBA00039401"/>
    </source>
</evidence>
<feature type="domain" description="Histidine kinase" evidence="16">
    <location>
        <begin position="456"/>
        <end position="673"/>
    </location>
</feature>
<evidence type="ECO:0000256" key="7">
    <source>
        <dbReference type="ARBA" id="ARBA00022692"/>
    </source>
</evidence>
<dbReference type="InterPro" id="IPR003594">
    <property type="entry name" value="HATPase_dom"/>
</dbReference>
<dbReference type="InterPro" id="IPR003661">
    <property type="entry name" value="HisK_dim/P_dom"/>
</dbReference>
<evidence type="ECO:0000256" key="3">
    <source>
        <dbReference type="ARBA" id="ARBA00012438"/>
    </source>
</evidence>
<dbReference type="Pfam" id="PF05231">
    <property type="entry name" value="MASE1"/>
    <property type="match status" value="1"/>
</dbReference>
<accession>A0ABV6DZ41</accession>
<dbReference type="Gene3D" id="1.10.287.130">
    <property type="match status" value="1"/>
</dbReference>
<dbReference type="InterPro" id="IPR036890">
    <property type="entry name" value="HATPase_C_sf"/>
</dbReference>
<gene>
    <name evidence="17" type="ORF">ACFFJG_05525</name>
</gene>
<keyword evidence="9" id="KW-0418">Kinase</keyword>
<dbReference type="SUPFAM" id="SSF47384">
    <property type="entry name" value="Homodimeric domain of signal transducing histidine kinase"/>
    <property type="match status" value="1"/>
</dbReference>
<dbReference type="InterPro" id="IPR004358">
    <property type="entry name" value="Sig_transdc_His_kin-like_C"/>
</dbReference>
<dbReference type="Proteomes" id="UP001589698">
    <property type="component" value="Unassembled WGS sequence"/>
</dbReference>
<protein>
    <recommendedName>
        <fullName evidence="14">Sensor-like histidine kinase SenX3</fullName>
        <ecNumber evidence="3">2.7.13.3</ecNumber>
    </recommendedName>
</protein>
<dbReference type="SMART" id="SM00387">
    <property type="entry name" value="HATPase_c"/>
    <property type="match status" value="1"/>
</dbReference>
<dbReference type="RefSeq" id="WP_378517598.1">
    <property type="nucleotide sequence ID" value="NZ_CBCSDI010000009.1"/>
</dbReference>
<dbReference type="PANTHER" id="PTHR42878">
    <property type="entry name" value="TWO-COMPONENT HISTIDINE KINASE"/>
    <property type="match status" value="1"/>
</dbReference>
<dbReference type="EMBL" id="JBHLXH010000001">
    <property type="protein sequence ID" value="MFC0221933.1"/>
    <property type="molecule type" value="Genomic_DNA"/>
</dbReference>
<evidence type="ECO:0000256" key="1">
    <source>
        <dbReference type="ARBA" id="ARBA00000085"/>
    </source>
</evidence>
<evidence type="ECO:0000259" key="16">
    <source>
        <dbReference type="PROSITE" id="PS50109"/>
    </source>
</evidence>
<evidence type="ECO:0000256" key="8">
    <source>
        <dbReference type="ARBA" id="ARBA00022741"/>
    </source>
</evidence>
<dbReference type="Pfam" id="PF02518">
    <property type="entry name" value="HATPase_c"/>
    <property type="match status" value="1"/>
</dbReference>
<feature type="transmembrane region" description="Helical" evidence="15">
    <location>
        <begin position="158"/>
        <end position="180"/>
    </location>
</feature>
<evidence type="ECO:0000313" key="17">
    <source>
        <dbReference type="EMBL" id="MFC0221933.1"/>
    </source>
</evidence>
<dbReference type="Gene3D" id="3.30.450.20">
    <property type="entry name" value="PAS domain"/>
    <property type="match status" value="1"/>
</dbReference>
<comment type="caution">
    <text evidence="17">The sequence shown here is derived from an EMBL/GenBank/DDBJ whole genome shotgun (WGS) entry which is preliminary data.</text>
</comment>